<name>A0A6J5CXH8_9BURK</name>
<accession>A0A6J5CXH8</accession>
<dbReference type="SUPFAM" id="SSF52317">
    <property type="entry name" value="Class I glutamine amidotransferase-like"/>
    <property type="match status" value="1"/>
</dbReference>
<dbReference type="Proteomes" id="UP000494255">
    <property type="component" value="Unassembled WGS sequence"/>
</dbReference>
<dbReference type="GO" id="GO:0006355">
    <property type="term" value="P:regulation of DNA-templated transcription"/>
    <property type="evidence" value="ECO:0007669"/>
    <property type="project" value="TreeGrafter"/>
</dbReference>
<dbReference type="EMBL" id="CADIKC010000023">
    <property type="protein sequence ID" value="CAB3745518.1"/>
    <property type="molecule type" value="Genomic_DNA"/>
</dbReference>
<organism evidence="3 4">
    <name type="scientific">Paraburkholderia sediminicola</name>
    <dbReference type="NCBI Taxonomy" id="458836"/>
    <lineage>
        <taxon>Bacteria</taxon>
        <taxon>Pseudomonadati</taxon>
        <taxon>Pseudomonadota</taxon>
        <taxon>Betaproteobacteria</taxon>
        <taxon>Burkholderiales</taxon>
        <taxon>Burkholderiaceae</taxon>
        <taxon>Paraburkholderia</taxon>
    </lineage>
</organism>
<evidence type="ECO:0000313" key="3">
    <source>
        <dbReference type="EMBL" id="CAB3745518.1"/>
    </source>
</evidence>
<gene>
    <name evidence="3" type="primary">cdhR_14</name>
    <name evidence="3" type="ORF">LMG24238_07648</name>
</gene>
<keyword evidence="1" id="KW-0472">Membrane</keyword>
<dbReference type="InterPro" id="IPR052158">
    <property type="entry name" value="INH-QAR"/>
</dbReference>
<keyword evidence="1" id="KW-0812">Transmembrane</keyword>
<feature type="transmembrane region" description="Helical" evidence="1">
    <location>
        <begin position="18"/>
        <end position="36"/>
    </location>
</feature>
<dbReference type="PANTHER" id="PTHR43130:SF3">
    <property type="entry name" value="HTH-TYPE TRANSCRIPTIONAL REGULATOR RV1931C"/>
    <property type="match status" value="1"/>
</dbReference>
<keyword evidence="4" id="KW-1185">Reference proteome</keyword>
<feature type="domain" description="DJ-1/PfpI" evidence="2">
    <location>
        <begin position="21"/>
        <end position="184"/>
    </location>
</feature>
<protein>
    <submittedName>
        <fullName evidence="3">HTH-type transcriptional regulator CdhR</fullName>
    </submittedName>
</protein>
<dbReference type="InterPro" id="IPR029062">
    <property type="entry name" value="Class_I_gatase-like"/>
</dbReference>
<dbReference type="CDD" id="cd03136">
    <property type="entry name" value="GATase1_AraC_ArgR_like"/>
    <property type="match status" value="1"/>
</dbReference>
<evidence type="ECO:0000259" key="2">
    <source>
        <dbReference type="Pfam" id="PF01965"/>
    </source>
</evidence>
<dbReference type="InterPro" id="IPR002818">
    <property type="entry name" value="DJ-1/PfpI"/>
</dbReference>
<evidence type="ECO:0000313" key="4">
    <source>
        <dbReference type="Proteomes" id="UP000494255"/>
    </source>
</evidence>
<evidence type="ECO:0000256" key="1">
    <source>
        <dbReference type="SAM" id="Phobius"/>
    </source>
</evidence>
<sequence>MESVAGESSASDGTSLEHFGFLMLPGFSMIAFFYALEVLRMANEVGGADHYRWSIYSLDGAPVVASGEIPVLPTQRLYPGHLPDVLLFCGGNRIPDVVDSEVRLTIQMLAELGVPLGGISLGAHALLSTGQLDGYRCSVDWKHRAAFHEMFPRARFVDDRFAIDRDRLTCTGGTASLDLMLNLIGARLGQQLATKVSQALALQRLGGTAR</sequence>
<dbReference type="AlphaFoldDB" id="A0A6J5CXH8"/>
<dbReference type="PANTHER" id="PTHR43130">
    <property type="entry name" value="ARAC-FAMILY TRANSCRIPTIONAL REGULATOR"/>
    <property type="match status" value="1"/>
</dbReference>
<reference evidence="3 4" key="1">
    <citation type="submission" date="2020-04" db="EMBL/GenBank/DDBJ databases">
        <authorList>
            <person name="De Canck E."/>
        </authorList>
    </citation>
    <scope>NUCLEOTIDE SEQUENCE [LARGE SCALE GENOMIC DNA]</scope>
    <source>
        <strain evidence="3 4">LMG 24238</strain>
    </source>
</reference>
<proteinExistence type="predicted"/>
<dbReference type="Gene3D" id="3.40.50.880">
    <property type="match status" value="1"/>
</dbReference>
<keyword evidence="1" id="KW-1133">Transmembrane helix</keyword>
<dbReference type="Pfam" id="PF01965">
    <property type="entry name" value="DJ-1_PfpI"/>
    <property type="match status" value="1"/>
</dbReference>